<feature type="domain" description="AAA+ ATPase" evidence="1">
    <location>
        <begin position="42"/>
        <end position="211"/>
    </location>
</feature>
<dbReference type="RefSeq" id="WP_285984075.1">
    <property type="nucleotide sequence ID" value="NZ_JASVDS010000006.1"/>
</dbReference>
<organism evidence="2 3">
    <name type="scientific">Roseateles subflavus</name>
    <dbReference type="NCBI Taxonomy" id="3053353"/>
    <lineage>
        <taxon>Bacteria</taxon>
        <taxon>Pseudomonadati</taxon>
        <taxon>Pseudomonadota</taxon>
        <taxon>Betaproteobacteria</taxon>
        <taxon>Burkholderiales</taxon>
        <taxon>Sphaerotilaceae</taxon>
        <taxon>Roseateles</taxon>
    </lineage>
</organism>
<dbReference type="PRINTS" id="PR00364">
    <property type="entry name" value="DISEASERSIST"/>
</dbReference>
<reference evidence="2 3" key="1">
    <citation type="submission" date="2023-06" db="EMBL/GenBank/DDBJ databases">
        <title>Pelomonas sp. APW6 16S ribosomal RNA gene genome sequencing and assembly.</title>
        <authorList>
            <person name="Woo H."/>
        </authorList>
    </citation>
    <scope>NUCLEOTIDE SEQUENCE [LARGE SCALE GENOMIC DNA]</scope>
    <source>
        <strain evidence="2 3">APW6</strain>
    </source>
</reference>
<evidence type="ECO:0000313" key="3">
    <source>
        <dbReference type="Proteomes" id="UP001238603"/>
    </source>
</evidence>
<dbReference type="Proteomes" id="UP001238603">
    <property type="component" value="Unassembled WGS sequence"/>
</dbReference>
<sequence length="374" mass="41065">MYEAFYGLTSKPFQLSPDPNFYFGSKQHRRAKAYLDYGVLRNDGFIVITGEVGAGKTTLLRGLLDSLNRSNTVIGNLVTTQLDAEDTLRLVGAAFGVRVKDMAKSELLMALEAFLVSQAAQGKRCLLVVDEAQNLSARAVEELRMLSNFQYGNQSLLQTFLVGQPEFRAILQRPEMEQFRQRVAATCHIGPLDEEETQRYIEHRLKCAGSTGNPSFDPAAFAAVHKASRGIPRRINSLCDRLLLLGFMANRTHLTQADVEEVVKDIRDESAIPDSAHAALASGPASVPAAHLGQHAVGPAGLDIDVSQISLSASLGQGMSEQILNLAQDHHTDRLQRLERSMMRLERINLQTLALLQKLVEGLTAAERKEGTDS</sequence>
<dbReference type="EMBL" id="JASVDS010000006">
    <property type="protein sequence ID" value="MDL5033999.1"/>
    <property type="molecule type" value="Genomic_DNA"/>
</dbReference>
<dbReference type="PANTHER" id="PTHR35894:SF1">
    <property type="entry name" value="PHOSPHORIBULOKINASE _ URIDINE KINASE FAMILY"/>
    <property type="match status" value="1"/>
</dbReference>
<evidence type="ECO:0000313" key="2">
    <source>
        <dbReference type="EMBL" id="MDL5033999.1"/>
    </source>
</evidence>
<dbReference type="SUPFAM" id="SSF52540">
    <property type="entry name" value="P-loop containing nucleoside triphosphate hydrolases"/>
    <property type="match status" value="1"/>
</dbReference>
<keyword evidence="3" id="KW-1185">Reference proteome</keyword>
<dbReference type="InterPro" id="IPR017466">
    <property type="entry name" value="XrtA-assoc_ATPase-like"/>
</dbReference>
<dbReference type="InterPro" id="IPR027417">
    <property type="entry name" value="P-loop_NTPase"/>
</dbReference>
<protein>
    <submittedName>
        <fullName evidence="2">XrtA-associated ATPase</fullName>
    </submittedName>
</protein>
<proteinExistence type="predicted"/>
<comment type="caution">
    <text evidence="2">The sequence shown here is derived from an EMBL/GenBank/DDBJ whole genome shotgun (WGS) entry which is preliminary data.</text>
</comment>
<dbReference type="Pfam" id="PF13401">
    <property type="entry name" value="AAA_22"/>
    <property type="match status" value="1"/>
</dbReference>
<dbReference type="NCBIfam" id="TIGR03015">
    <property type="entry name" value="pepcterm_ATPase"/>
    <property type="match status" value="1"/>
</dbReference>
<dbReference type="Gene3D" id="3.40.50.300">
    <property type="entry name" value="P-loop containing nucleotide triphosphate hydrolases"/>
    <property type="match status" value="1"/>
</dbReference>
<dbReference type="InterPro" id="IPR052026">
    <property type="entry name" value="ExeA_AAA_ATPase_DNA-bind"/>
</dbReference>
<gene>
    <name evidence="2" type="ORF">QRD43_18990</name>
</gene>
<dbReference type="SMART" id="SM00382">
    <property type="entry name" value="AAA"/>
    <property type="match status" value="1"/>
</dbReference>
<dbReference type="InterPro" id="IPR049945">
    <property type="entry name" value="AAA_22"/>
</dbReference>
<evidence type="ECO:0000259" key="1">
    <source>
        <dbReference type="SMART" id="SM00382"/>
    </source>
</evidence>
<dbReference type="PANTHER" id="PTHR35894">
    <property type="entry name" value="GENERAL SECRETION PATHWAY PROTEIN A-RELATED"/>
    <property type="match status" value="1"/>
</dbReference>
<dbReference type="InterPro" id="IPR003593">
    <property type="entry name" value="AAA+_ATPase"/>
</dbReference>
<dbReference type="CDD" id="cd00009">
    <property type="entry name" value="AAA"/>
    <property type="match status" value="1"/>
</dbReference>
<name>A0ABT7LNE7_9BURK</name>
<accession>A0ABT7LNE7</accession>